<dbReference type="Pfam" id="PF04536">
    <property type="entry name" value="TPM_phosphatase"/>
    <property type="match status" value="1"/>
</dbReference>
<feature type="domain" description="TPM" evidence="1">
    <location>
        <begin position="28"/>
        <end position="143"/>
    </location>
</feature>
<evidence type="ECO:0000313" key="3">
    <source>
        <dbReference type="Proteomes" id="UP000316093"/>
    </source>
</evidence>
<dbReference type="Proteomes" id="UP000316093">
    <property type="component" value="Chromosome"/>
</dbReference>
<gene>
    <name evidence="2" type="ORF">FIV34_15260</name>
</gene>
<keyword evidence="3" id="KW-1185">Reference proteome</keyword>
<name>A0A4Y5Z6A6_9GAMM</name>
<evidence type="ECO:0000259" key="1">
    <source>
        <dbReference type="Pfam" id="PF04536"/>
    </source>
</evidence>
<sequence length="167" mass="18421">MMEMQRITTNLFGAWFQIGKQFPKSALDAIAASVAAGEKTHRGELRVAVESRLPFAAVTDGVTARDRAADLFAHLRVWDTEENCGVLLYVLLAEHRIEIVADRGIARKVSAAEWEAITSHMRDEFAKGHYREAVVTGVDEAGALLARHFPADGTPRTNELPDQPLLL</sequence>
<dbReference type="KEGG" id="lpy:FIV34_15260"/>
<reference evidence="2 3" key="1">
    <citation type="submission" date="2019-06" db="EMBL/GenBank/DDBJ databases">
        <title>A complete genome sequence for Luteibacter pinisoli MAH-14.</title>
        <authorList>
            <person name="Baltrus D.A."/>
        </authorList>
    </citation>
    <scope>NUCLEOTIDE SEQUENCE [LARGE SCALE GENOMIC DNA]</scope>
    <source>
        <strain evidence="2 3">MAH-14</strain>
    </source>
</reference>
<organism evidence="2 3">
    <name type="scientific">Luteibacter pinisoli</name>
    <dbReference type="NCBI Taxonomy" id="2589080"/>
    <lineage>
        <taxon>Bacteria</taxon>
        <taxon>Pseudomonadati</taxon>
        <taxon>Pseudomonadota</taxon>
        <taxon>Gammaproteobacteria</taxon>
        <taxon>Lysobacterales</taxon>
        <taxon>Rhodanobacteraceae</taxon>
        <taxon>Luteibacter</taxon>
    </lineage>
</organism>
<dbReference type="Gene3D" id="3.10.310.50">
    <property type="match status" value="1"/>
</dbReference>
<dbReference type="OrthoDB" id="5683663at2"/>
<dbReference type="EMBL" id="CP041046">
    <property type="protein sequence ID" value="QDE40466.1"/>
    <property type="molecule type" value="Genomic_DNA"/>
</dbReference>
<accession>A0A4Y5Z6A6</accession>
<dbReference type="PANTHER" id="PTHR30373:SF8">
    <property type="entry name" value="BLL7265 PROTEIN"/>
    <property type="match status" value="1"/>
</dbReference>
<dbReference type="AlphaFoldDB" id="A0A4Y5Z6A6"/>
<dbReference type="InterPro" id="IPR007621">
    <property type="entry name" value="TPM_dom"/>
</dbReference>
<protein>
    <recommendedName>
        <fullName evidence="1">TPM domain-containing protein</fullName>
    </recommendedName>
</protein>
<evidence type="ECO:0000313" key="2">
    <source>
        <dbReference type="EMBL" id="QDE40466.1"/>
    </source>
</evidence>
<proteinExistence type="predicted"/>
<dbReference type="PANTHER" id="PTHR30373">
    <property type="entry name" value="UPF0603 PROTEIN YGCG"/>
    <property type="match status" value="1"/>
</dbReference>